<evidence type="ECO:0008006" key="4">
    <source>
        <dbReference type="Google" id="ProtNLM"/>
    </source>
</evidence>
<keyword evidence="3" id="KW-1185">Reference proteome</keyword>
<reference evidence="2 3" key="1">
    <citation type="journal article" date="2016" name="Genome Announc.">
        <title>Complete Genome Sequence of Bacillus megaterium Bacteriophage Eldridge.</title>
        <authorList>
            <person name="Reveille A.M."/>
            <person name="Eldridge K.A."/>
            <person name="Temple L.M."/>
        </authorList>
    </citation>
    <scope>NUCLEOTIDE SEQUENCE [LARGE SCALE GENOMIC DNA]</scope>
</reference>
<accession>A0A0Y0AFT7</accession>
<dbReference type="GeneID" id="28801787"/>
<name>A0A0Y0AFT7_9CAUD</name>
<evidence type="ECO:0000313" key="2">
    <source>
        <dbReference type="EMBL" id="AMB18708.1"/>
    </source>
</evidence>
<sequence>MSFADLINQAKAEVEQHTGGNNDNPKTVYPKTKHKGVYFNSTTTPEVFFQLLPARNMDTEPFAVKFRNIFLEARTSKGKELKQNFMLDANPNPGSILEQAIAEWTDKLMLPSKYGQVKPRIFFKVNIIKVLTQQVQNPQTGQTETQYLQERDNEGKYVVRTLDLPVSAYNGIIEKLGNPMLNPQGPNGPAMSFMDVNKPAMVHVAKPLPNTQSYRVEVYPLATLPPLEPGWEDQLEDLNAQVVPTERLENGLEWVKAFIDIKNGVNPNANNQQPAAPAPGQATPTAPVAPAVNPYAQAPQAPTAPPVAPSYTAPTAPPVTAPPIQQPVTPAVPPTAPVSPGTDLQYDAVPDYGTPNVPNTPPAAPVAPQAPVAPPVAPAAPVAPAMPADTAPQNNQGLPDVDAQLKNLLPGLNN</sequence>
<protein>
    <recommendedName>
        <fullName evidence="4">SsDNA binding domain protein</fullName>
    </recommendedName>
</protein>
<evidence type="ECO:0000256" key="1">
    <source>
        <dbReference type="SAM" id="MobiDB-lite"/>
    </source>
</evidence>
<organism evidence="2 3">
    <name type="scientific">Bacillus phage Eldridge</name>
    <dbReference type="NCBI Taxonomy" id="1776293"/>
    <lineage>
        <taxon>Viruses</taxon>
        <taxon>Duplodnaviria</taxon>
        <taxon>Heunggongvirae</taxon>
        <taxon>Uroviricota</taxon>
        <taxon>Caudoviricetes</taxon>
        <taxon>Herelleviridae</taxon>
        <taxon>Bastillevirinae</taxon>
        <taxon>Eldridgevirus</taxon>
        <taxon>Eldridgevirus eldridge</taxon>
    </lineage>
</organism>
<feature type="compositionally biased region" description="Low complexity" evidence="1">
    <location>
        <begin position="379"/>
        <end position="392"/>
    </location>
</feature>
<evidence type="ECO:0000313" key="3">
    <source>
        <dbReference type="Proteomes" id="UP000204502"/>
    </source>
</evidence>
<feature type="compositionally biased region" description="Pro residues" evidence="1">
    <location>
        <begin position="315"/>
        <end position="337"/>
    </location>
</feature>
<proteinExistence type="predicted"/>
<dbReference type="RefSeq" id="YP_009274832.1">
    <property type="nucleotide sequence ID" value="NC_030920.1"/>
</dbReference>
<gene>
    <name evidence="2" type="ORF">Eldridge_0128</name>
</gene>
<dbReference type="EMBL" id="KU253712">
    <property type="protein sequence ID" value="AMB18708.1"/>
    <property type="molecule type" value="Genomic_DNA"/>
</dbReference>
<feature type="compositionally biased region" description="Low complexity" evidence="1">
    <location>
        <begin position="268"/>
        <end position="301"/>
    </location>
</feature>
<dbReference type="Proteomes" id="UP000204502">
    <property type="component" value="Segment"/>
</dbReference>
<feature type="region of interest" description="Disordered" evidence="1">
    <location>
        <begin position="268"/>
        <end position="414"/>
    </location>
</feature>
<dbReference type="KEGG" id="vg:28801787"/>
<dbReference type="OrthoDB" id="4610at10239"/>